<reference evidence="2" key="1">
    <citation type="submission" date="2014-09" db="EMBL/GenBank/DDBJ databases">
        <authorList>
            <person name="Gomez-Valero L."/>
        </authorList>
    </citation>
    <scope>NUCLEOTIDE SEQUENCE [LARGE SCALE GENOMIC DNA]</scope>
    <source>
        <strain evidence="2">ATCC33218</strain>
    </source>
</reference>
<dbReference type="Proteomes" id="UP000032414">
    <property type="component" value="Chromosome I"/>
</dbReference>
<gene>
    <name evidence="1" type="ORF">LMI_0710</name>
</gene>
<proteinExistence type="predicted"/>
<protein>
    <submittedName>
        <fullName evidence="1">Uncharacterized protein</fullName>
    </submittedName>
</protein>
<organism evidence="1 2">
    <name type="scientific">Legionella micdadei</name>
    <name type="common">Tatlockia micdadei</name>
    <dbReference type="NCBI Taxonomy" id="451"/>
    <lineage>
        <taxon>Bacteria</taxon>
        <taxon>Pseudomonadati</taxon>
        <taxon>Pseudomonadota</taxon>
        <taxon>Gammaproteobacteria</taxon>
        <taxon>Legionellales</taxon>
        <taxon>Legionellaceae</taxon>
        <taxon>Legionella</taxon>
    </lineage>
</organism>
<dbReference type="KEGG" id="tmc:LMI_0710"/>
<sequence>MAIAISLLILGGFYFVFFHFIDLNRLTINRSFVNGNFAVIQQLLKNNPPPLWNEVIDSIQPLDRPKAKILKMGGLKISKEQKEDLSQGKCNFF</sequence>
<evidence type="ECO:0000313" key="1">
    <source>
        <dbReference type="EMBL" id="CEG60034.1"/>
    </source>
</evidence>
<dbReference type="AlphaFoldDB" id="A0A098GC17"/>
<dbReference type="STRING" id="451.B6N58_11845"/>
<evidence type="ECO:0000313" key="2">
    <source>
        <dbReference type="Proteomes" id="UP000032414"/>
    </source>
</evidence>
<dbReference type="EMBL" id="LN614830">
    <property type="protein sequence ID" value="CEG60034.1"/>
    <property type="molecule type" value="Genomic_DNA"/>
</dbReference>
<name>A0A098GC17_LEGMI</name>
<accession>A0A098GC17</accession>
<dbReference type="RefSeq" id="WP_058393262.1">
    <property type="nucleotide sequence ID" value="NZ_CP020614.1"/>
</dbReference>
<dbReference type="HOGENOM" id="CLU_2398571_0_0_6"/>